<feature type="transmembrane region" description="Helical" evidence="1">
    <location>
        <begin position="96"/>
        <end position="126"/>
    </location>
</feature>
<keyword evidence="3" id="KW-1185">Reference proteome</keyword>
<comment type="caution">
    <text evidence="2">The sequence shown here is derived from an EMBL/GenBank/DDBJ whole genome shotgun (WGS) entry which is preliminary data.</text>
</comment>
<proteinExistence type="predicted"/>
<keyword evidence="1" id="KW-1133">Transmembrane helix</keyword>
<evidence type="ECO:0000313" key="3">
    <source>
        <dbReference type="Proteomes" id="UP000323257"/>
    </source>
</evidence>
<dbReference type="Proteomes" id="UP000323257">
    <property type="component" value="Unassembled WGS sequence"/>
</dbReference>
<evidence type="ECO:0000256" key="1">
    <source>
        <dbReference type="SAM" id="Phobius"/>
    </source>
</evidence>
<organism evidence="2 3">
    <name type="scientific">Paenibacillus methanolicus</name>
    <dbReference type="NCBI Taxonomy" id="582686"/>
    <lineage>
        <taxon>Bacteria</taxon>
        <taxon>Bacillati</taxon>
        <taxon>Bacillota</taxon>
        <taxon>Bacilli</taxon>
        <taxon>Bacillales</taxon>
        <taxon>Paenibacillaceae</taxon>
        <taxon>Paenibacillus</taxon>
    </lineage>
</organism>
<feature type="transmembrane region" description="Helical" evidence="1">
    <location>
        <begin position="66"/>
        <end position="84"/>
    </location>
</feature>
<dbReference type="AlphaFoldDB" id="A0A5S5C9M6"/>
<dbReference type="EMBL" id="VNHS01000005">
    <property type="protein sequence ID" value="TYP74693.1"/>
    <property type="molecule type" value="Genomic_DNA"/>
</dbReference>
<gene>
    <name evidence="2" type="ORF">BCM02_105237</name>
</gene>
<keyword evidence="1" id="KW-0812">Transmembrane</keyword>
<name>A0A5S5C9M6_9BACL</name>
<feature type="transmembrane region" description="Helical" evidence="1">
    <location>
        <begin position="7"/>
        <end position="28"/>
    </location>
</feature>
<keyword evidence="1" id="KW-0472">Membrane</keyword>
<feature type="transmembrane region" description="Helical" evidence="1">
    <location>
        <begin position="34"/>
        <end position="54"/>
    </location>
</feature>
<evidence type="ECO:0000313" key="2">
    <source>
        <dbReference type="EMBL" id="TYP74693.1"/>
    </source>
</evidence>
<accession>A0A5S5C9M6</accession>
<sequence length="147" mass="16484">MRSLRRAIELSLSPFVHSGFAMVFLAYLLNYADFIVICALFVLMLAVHTALTAMTARGRGYVMMTNLLLFLLFQLIMFAGRHALTSPNEAEEDYGAGILLLVVGFPLSLASLLIGSFAGVMLSIVLRRSIARIRRRFYRKLACRTLY</sequence>
<protein>
    <submittedName>
        <fullName evidence="2">Uncharacterized protein</fullName>
    </submittedName>
</protein>
<reference evidence="2 3" key="1">
    <citation type="submission" date="2019-07" db="EMBL/GenBank/DDBJ databases">
        <title>Genomic Encyclopedia of Type Strains, Phase III (KMG-III): the genomes of soil and plant-associated and newly described type strains.</title>
        <authorList>
            <person name="Whitman W."/>
        </authorList>
    </citation>
    <scope>NUCLEOTIDE SEQUENCE [LARGE SCALE GENOMIC DNA]</scope>
    <source>
        <strain evidence="2 3">BL24</strain>
    </source>
</reference>